<keyword evidence="5" id="KW-1185">Reference proteome</keyword>
<proteinExistence type="inferred from homology"/>
<dbReference type="PANTHER" id="PTHR12425">
    <property type="entry name" value="SYNEMBRYN"/>
    <property type="match status" value="1"/>
</dbReference>
<dbReference type="PANTHER" id="PTHR12425:SF5">
    <property type="entry name" value="SYNEMBRYN"/>
    <property type="match status" value="1"/>
</dbReference>
<dbReference type="EMBL" id="JAZHXJ010002286">
    <property type="protein sequence ID" value="KAL1839804.1"/>
    <property type="molecule type" value="Genomic_DNA"/>
</dbReference>
<sequence length="53" mass="6200">MTDEEKEREAERLFVLFERLKKTGVVDVQNPVEQAFREGRVQELDDDESEGSD</sequence>
<dbReference type="Pfam" id="PF10165">
    <property type="entry name" value="Ric8"/>
    <property type="match status" value="1"/>
</dbReference>
<organism evidence="4 5">
    <name type="scientific">Phialemonium thermophilum</name>
    <dbReference type="NCBI Taxonomy" id="223376"/>
    <lineage>
        <taxon>Eukaryota</taxon>
        <taxon>Fungi</taxon>
        <taxon>Dikarya</taxon>
        <taxon>Ascomycota</taxon>
        <taxon>Pezizomycotina</taxon>
        <taxon>Sordariomycetes</taxon>
        <taxon>Sordariomycetidae</taxon>
        <taxon>Cephalothecales</taxon>
        <taxon>Cephalothecaceae</taxon>
        <taxon>Phialemonium</taxon>
    </lineage>
</organism>
<keyword evidence="2" id="KW-0344">Guanine-nucleotide releasing factor</keyword>
<protein>
    <submittedName>
        <fullName evidence="4">Uncharacterized protein</fullName>
    </submittedName>
</protein>
<dbReference type="InterPro" id="IPR019318">
    <property type="entry name" value="Gua_nucleotide_exch_fac_Ric8"/>
</dbReference>
<evidence type="ECO:0000256" key="2">
    <source>
        <dbReference type="ARBA" id="ARBA00022658"/>
    </source>
</evidence>
<evidence type="ECO:0000313" key="5">
    <source>
        <dbReference type="Proteomes" id="UP001586593"/>
    </source>
</evidence>
<accession>A0ABR3VD81</accession>
<reference evidence="4 5" key="1">
    <citation type="journal article" date="2024" name="Commun. Biol.">
        <title>Comparative genomic analysis of thermophilic fungi reveals convergent evolutionary adaptations and gene losses.</title>
        <authorList>
            <person name="Steindorff A.S."/>
            <person name="Aguilar-Pontes M.V."/>
            <person name="Robinson A.J."/>
            <person name="Andreopoulos B."/>
            <person name="LaButti K."/>
            <person name="Kuo A."/>
            <person name="Mondo S."/>
            <person name="Riley R."/>
            <person name="Otillar R."/>
            <person name="Haridas S."/>
            <person name="Lipzen A."/>
            <person name="Grimwood J."/>
            <person name="Schmutz J."/>
            <person name="Clum A."/>
            <person name="Reid I.D."/>
            <person name="Moisan M.C."/>
            <person name="Butler G."/>
            <person name="Nguyen T.T.M."/>
            <person name="Dewar K."/>
            <person name="Conant G."/>
            <person name="Drula E."/>
            <person name="Henrissat B."/>
            <person name="Hansel C."/>
            <person name="Singer S."/>
            <person name="Hutchinson M.I."/>
            <person name="de Vries R.P."/>
            <person name="Natvig D.O."/>
            <person name="Powell A.J."/>
            <person name="Tsang A."/>
            <person name="Grigoriev I.V."/>
        </authorList>
    </citation>
    <scope>NUCLEOTIDE SEQUENCE [LARGE SCALE GENOMIC DNA]</scope>
    <source>
        <strain evidence="4 5">ATCC 24622</strain>
    </source>
</reference>
<comment type="caution">
    <text evidence="4">The sequence shown here is derived from an EMBL/GenBank/DDBJ whole genome shotgun (WGS) entry which is preliminary data.</text>
</comment>
<evidence type="ECO:0000256" key="1">
    <source>
        <dbReference type="ARBA" id="ARBA00009049"/>
    </source>
</evidence>
<evidence type="ECO:0000313" key="4">
    <source>
        <dbReference type="EMBL" id="KAL1839804.1"/>
    </source>
</evidence>
<dbReference type="Proteomes" id="UP001586593">
    <property type="component" value="Unassembled WGS sequence"/>
</dbReference>
<gene>
    <name evidence="4" type="ORF">VTK73DRAFT_3914</name>
</gene>
<name>A0ABR3VD81_9PEZI</name>
<keyword evidence="3" id="KW-0143">Chaperone</keyword>
<evidence type="ECO:0000256" key="3">
    <source>
        <dbReference type="ARBA" id="ARBA00023186"/>
    </source>
</evidence>
<comment type="similarity">
    <text evidence="1">Belongs to the synembryn family.</text>
</comment>